<comment type="caution">
    <text evidence="1">The sequence shown here is derived from an EMBL/GenBank/DDBJ whole genome shotgun (WGS) entry which is preliminary data.</text>
</comment>
<dbReference type="EMBL" id="FNHO01000009">
    <property type="protein sequence ID" value="SDM78779.1"/>
    <property type="molecule type" value="Genomic_DNA"/>
</dbReference>
<evidence type="ECO:0000313" key="2">
    <source>
        <dbReference type="Proteomes" id="UP000182276"/>
    </source>
</evidence>
<protein>
    <submittedName>
        <fullName evidence="1">Uncharacterized protein</fullName>
    </submittedName>
</protein>
<dbReference type="RefSeq" id="WP_143008654.1">
    <property type="nucleotide sequence ID" value="NZ_CP007511.1"/>
</dbReference>
<organism evidence="1 2">
    <name type="scientific">Stutzerimonas balearica DSM 6083</name>
    <dbReference type="NCBI Taxonomy" id="1123016"/>
    <lineage>
        <taxon>Bacteria</taxon>
        <taxon>Pseudomonadati</taxon>
        <taxon>Pseudomonadota</taxon>
        <taxon>Gammaproteobacteria</taxon>
        <taxon>Pseudomonadales</taxon>
        <taxon>Pseudomonadaceae</taxon>
        <taxon>Stutzerimonas</taxon>
    </lineage>
</organism>
<reference evidence="1 2" key="1">
    <citation type="submission" date="2016-10" db="EMBL/GenBank/DDBJ databases">
        <authorList>
            <person name="Varghese N."/>
            <person name="Submissions S."/>
        </authorList>
    </citation>
    <scope>NUCLEOTIDE SEQUENCE [LARGE SCALE GENOMIC DNA]</scope>
    <source>
        <strain evidence="1 2">DSM 6083</strain>
    </source>
</reference>
<dbReference type="Proteomes" id="UP000182276">
    <property type="component" value="Unassembled WGS sequence"/>
</dbReference>
<name>A0ABY0R7T3_9GAMM</name>
<sequence>MKHSPPAEDLSAHLKRQLVFLRNSVAAYDNGCPEEAIRIGVAIRVLCHDTQKSESLLTKMGRKHTLPLVTTAKTVPNDFLETTDFGELMAGMTFGHKLEYDPVPGDSPTILCADWWEQPVFIRDKKAYTRKDVVLAAANKDGGAHVDNPDAKLQALQEGFWIRTVTHADGTKKTEPLADNHFRMLRRFAEELLSSKELLKLAD</sequence>
<accession>A0ABY0R7T3</accession>
<dbReference type="GeneID" id="77261524"/>
<evidence type="ECO:0000313" key="1">
    <source>
        <dbReference type="EMBL" id="SDM78779.1"/>
    </source>
</evidence>
<gene>
    <name evidence="1" type="ORF">SAMN05660875_1097</name>
</gene>
<keyword evidence="2" id="KW-1185">Reference proteome</keyword>
<proteinExistence type="predicted"/>